<feature type="region of interest" description="Disordered" evidence="1">
    <location>
        <begin position="29"/>
        <end position="78"/>
    </location>
</feature>
<protein>
    <submittedName>
        <fullName evidence="2">Uncharacterized protein</fullName>
    </submittedName>
</protein>
<dbReference type="GeneID" id="9948125"/>
<dbReference type="KEGG" id="loa:LOAG_10680"/>
<evidence type="ECO:0000313" key="2">
    <source>
        <dbReference type="EMBL" id="EFO17819.1"/>
    </source>
</evidence>
<organism evidence="2">
    <name type="scientific">Loa loa</name>
    <name type="common">Eye worm</name>
    <name type="synonym">Filaria loa</name>
    <dbReference type="NCBI Taxonomy" id="7209"/>
    <lineage>
        <taxon>Eukaryota</taxon>
        <taxon>Metazoa</taxon>
        <taxon>Ecdysozoa</taxon>
        <taxon>Nematoda</taxon>
        <taxon>Chromadorea</taxon>
        <taxon>Rhabditida</taxon>
        <taxon>Spirurina</taxon>
        <taxon>Spiruromorpha</taxon>
        <taxon>Filarioidea</taxon>
        <taxon>Onchocercidae</taxon>
        <taxon>Loa</taxon>
    </lineage>
</organism>
<proteinExistence type="predicted"/>
<name>A0A1S0TPZ0_LOALO</name>
<dbReference type="EMBL" id="JH712066">
    <property type="protein sequence ID" value="EFO17819.1"/>
    <property type="molecule type" value="Genomic_DNA"/>
</dbReference>
<dbReference type="CTD" id="9948125"/>
<dbReference type="InParanoid" id="A0A1S0TPZ0"/>
<gene>
    <name evidence="2" type="ORF">LOAG_10680</name>
</gene>
<reference evidence="2" key="1">
    <citation type="submission" date="2012-04" db="EMBL/GenBank/DDBJ databases">
        <title>The Genome Sequence of Loa loa.</title>
        <authorList>
            <consortium name="The Broad Institute Genome Sequencing Platform"/>
            <consortium name="Broad Institute Genome Sequencing Center for Infectious Disease"/>
            <person name="Nutman T.B."/>
            <person name="Fink D.L."/>
            <person name="Russ C."/>
            <person name="Young S."/>
            <person name="Zeng Q."/>
            <person name="Gargeya S."/>
            <person name="Alvarado L."/>
            <person name="Berlin A."/>
            <person name="Chapman S.B."/>
            <person name="Chen Z."/>
            <person name="Freedman E."/>
            <person name="Gellesch M."/>
            <person name="Goldberg J."/>
            <person name="Griggs A."/>
            <person name="Gujja S."/>
            <person name="Heilman E.R."/>
            <person name="Heiman D."/>
            <person name="Howarth C."/>
            <person name="Mehta T."/>
            <person name="Neiman D."/>
            <person name="Pearson M."/>
            <person name="Roberts A."/>
            <person name="Saif S."/>
            <person name="Shea T."/>
            <person name="Shenoy N."/>
            <person name="Sisk P."/>
            <person name="Stolte C."/>
            <person name="Sykes S."/>
            <person name="White J."/>
            <person name="Yandava C."/>
            <person name="Haas B."/>
            <person name="Henn M.R."/>
            <person name="Nusbaum C."/>
            <person name="Birren B."/>
        </authorList>
    </citation>
    <scope>NUCLEOTIDE SEQUENCE [LARGE SCALE GENOMIC DNA]</scope>
</reference>
<feature type="compositionally biased region" description="Basic residues" evidence="1">
    <location>
        <begin position="59"/>
        <end position="70"/>
    </location>
</feature>
<feature type="compositionally biased region" description="Basic and acidic residues" evidence="1">
    <location>
        <begin position="49"/>
        <end position="58"/>
    </location>
</feature>
<dbReference type="RefSeq" id="XP_003146252.1">
    <property type="nucleotide sequence ID" value="XM_003146204.1"/>
</dbReference>
<accession>A0A1S0TPZ0</accession>
<dbReference type="AlphaFoldDB" id="A0A1S0TPZ0"/>
<sequence>MKKGQISRQITNVGDGFIVDTARIWRISSEGPPPLTFQDNNGKYGFAKTEGEGEGERKKERKRERGRGTGRKREERRDKANFANMKILNEEKVFQRLFKYFKV</sequence>
<evidence type="ECO:0000256" key="1">
    <source>
        <dbReference type="SAM" id="MobiDB-lite"/>
    </source>
</evidence>